<evidence type="ECO:0000256" key="2">
    <source>
        <dbReference type="ARBA" id="ARBA00022741"/>
    </source>
</evidence>
<dbReference type="InterPro" id="IPR011990">
    <property type="entry name" value="TPR-like_helical_dom_sf"/>
</dbReference>
<dbReference type="SUPFAM" id="SSF48452">
    <property type="entry name" value="TPR-like"/>
    <property type="match status" value="1"/>
</dbReference>
<dbReference type="GO" id="GO:0016301">
    <property type="term" value="F:kinase activity"/>
    <property type="evidence" value="ECO:0007669"/>
    <property type="project" value="UniProtKB-KW"/>
</dbReference>
<dbReference type="Gene3D" id="3.30.200.20">
    <property type="entry name" value="Phosphorylase Kinase, domain 1"/>
    <property type="match status" value="1"/>
</dbReference>
<dbReference type="PROSITE" id="PS50011">
    <property type="entry name" value="PROTEIN_KINASE_DOM"/>
    <property type="match status" value="1"/>
</dbReference>
<dbReference type="InterPro" id="IPR000719">
    <property type="entry name" value="Prot_kinase_dom"/>
</dbReference>
<evidence type="ECO:0000256" key="3">
    <source>
        <dbReference type="ARBA" id="ARBA00022777"/>
    </source>
</evidence>
<evidence type="ECO:0000313" key="7">
    <source>
        <dbReference type="Proteomes" id="UP001370348"/>
    </source>
</evidence>
<evidence type="ECO:0000313" key="6">
    <source>
        <dbReference type="EMBL" id="WXB11764.1"/>
    </source>
</evidence>
<organism evidence="6 7">
    <name type="scientific">Pendulispora albinea</name>
    <dbReference type="NCBI Taxonomy" id="2741071"/>
    <lineage>
        <taxon>Bacteria</taxon>
        <taxon>Pseudomonadati</taxon>
        <taxon>Myxococcota</taxon>
        <taxon>Myxococcia</taxon>
        <taxon>Myxococcales</taxon>
        <taxon>Sorangiineae</taxon>
        <taxon>Pendulisporaceae</taxon>
        <taxon>Pendulispora</taxon>
    </lineage>
</organism>
<dbReference type="CDD" id="cd14014">
    <property type="entry name" value="STKc_PknB_like"/>
    <property type="match status" value="1"/>
</dbReference>
<keyword evidence="1" id="KW-0808">Transferase</keyword>
<evidence type="ECO:0000256" key="1">
    <source>
        <dbReference type="ARBA" id="ARBA00022679"/>
    </source>
</evidence>
<keyword evidence="4" id="KW-0067">ATP-binding</keyword>
<dbReference type="Gene3D" id="1.25.40.10">
    <property type="entry name" value="Tetratricopeptide repeat domain"/>
    <property type="match status" value="1"/>
</dbReference>
<dbReference type="EMBL" id="CP089984">
    <property type="protein sequence ID" value="WXB11764.1"/>
    <property type="molecule type" value="Genomic_DNA"/>
</dbReference>
<protein>
    <submittedName>
        <fullName evidence="6">Serine/threonine-protein kinase</fullName>
    </submittedName>
</protein>
<dbReference type="SMART" id="SM00220">
    <property type="entry name" value="S_TKc"/>
    <property type="match status" value="1"/>
</dbReference>
<gene>
    <name evidence="6" type="ORF">LZC94_28385</name>
</gene>
<name>A0ABZ2LLE6_9BACT</name>
<dbReference type="Proteomes" id="UP001370348">
    <property type="component" value="Chromosome"/>
</dbReference>
<dbReference type="Pfam" id="PF00069">
    <property type="entry name" value="Pkinase"/>
    <property type="match status" value="1"/>
</dbReference>
<proteinExistence type="predicted"/>
<dbReference type="InterPro" id="IPR011009">
    <property type="entry name" value="Kinase-like_dom_sf"/>
</dbReference>
<keyword evidence="3 6" id="KW-0418">Kinase</keyword>
<feature type="domain" description="Protein kinase" evidence="5">
    <location>
        <begin position="14"/>
        <end position="286"/>
    </location>
</feature>
<evidence type="ECO:0000259" key="5">
    <source>
        <dbReference type="PROSITE" id="PS50011"/>
    </source>
</evidence>
<keyword evidence="7" id="KW-1185">Reference proteome</keyword>
<dbReference type="RefSeq" id="WP_394821384.1">
    <property type="nucleotide sequence ID" value="NZ_CP089984.1"/>
</dbReference>
<accession>A0ABZ2LLE6</accession>
<keyword evidence="2" id="KW-0547">Nucleotide-binding</keyword>
<sequence length="871" mass="95916">MALPSYPTVFALRFDIEREGGVGGMGIVYRAFDRVTAQTVALKVLRKTGPTALKRFAVEADALENLHHPGIVRYVAHGVSDDGEPYLAMEWVEGESLGARLTRAAADEQPLGVRDVARLGARIAAALDTAHRIGIVHRDVKPTNILLEGARLDAPKLADFGIARMNASTHETTSGVLVGTVGYLAPEQAHRDVLDGRADLFALGCVLFRCLTNKEAFEGSGMMTILAKLLLHDPPRIRDLRPDVPAALDELVAQLLAKDPDRRPASAASVEAALEQIATSPEHLVTMRRRRPWSLPRWWNHRANSALLVVLLAVIPAGVVLRGIASRPPPTAIPSRAQAAPSAMAITQLAASPSCAAEAVRGYEQGLQALHEASWPRAHFFFDEASRVDPTCPQVQLRALITGETEASSAQQKESLRRATALRDKLSERDRIVLDAYAANVASDPPRVSESVQILESAVRRFPDDAELRVLLVLRKLDLAPGLPQLEEMLDLLGRALRVDPTYADAWQMRGRILGQLRRYDEQLDAIDCCLQAAPNAVDCMTDRIQALRRRGRCSDAASEARRRIAWDEREERTHWYLAINLASSGARREAIDEALHVRWELLPPEKRVWMIPSDRARIAAWEGNFSEVLHELQALADGTKGSIRLEAHVREAVLSVDVLRELGRDSEAALVAARFLERAKVWVKSEPRVSSPAYHEPQFLAAELEGEKLTPDQWRAASTAWAESTQSRMNDFERWVLGWASAVGSKIRASEALEREPPAAAGAMLRSSQQLTFLFGFMEAYEGRLRLYANDARAAVPLLEAAAQSCNSLDFPFLNVRSHLWLGMAKEKLADVAGACAAYGFVIDRWGAARPESVTARDAKRRSRALGCAH</sequence>
<reference evidence="6 7" key="1">
    <citation type="submission" date="2021-12" db="EMBL/GenBank/DDBJ databases">
        <title>Discovery of the Pendulisporaceae a myxobacterial family with distinct sporulation behavior and unique specialized metabolism.</title>
        <authorList>
            <person name="Garcia R."/>
            <person name="Popoff A."/>
            <person name="Bader C.D."/>
            <person name="Loehr J."/>
            <person name="Walesch S."/>
            <person name="Walt C."/>
            <person name="Boldt J."/>
            <person name="Bunk B."/>
            <person name="Haeckl F.J.F.P.J."/>
            <person name="Gunesch A.P."/>
            <person name="Birkelbach J."/>
            <person name="Nuebel U."/>
            <person name="Pietschmann T."/>
            <person name="Bach T."/>
            <person name="Mueller R."/>
        </authorList>
    </citation>
    <scope>NUCLEOTIDE SEQUENCE [LARGE SCALE GENOMIC DNA]</scope>
    <source>
        <strain evidence="6 7">MSr11954</strain>
    </source>
</reference>
<dbReference type="PROSITE" id="PS00108">
    <property type="entry name" value="PROTEIN_KINASE_ST"/>
    <property type="match status" value="1"/>
</dbReference>
<evidence type="ECO:0000256" key="4">
    <source>
        <dbReference type="ARBA" id="ARBA00022840"/>
    </source>
</evidence>
<dbReference type="InterPro" id="IPR008271">
    <property type="entry name" value="Ser/Thr_kinase_AS"/>
</dbReference>
<dbReference type="PANTHER" id="PTHR43289">
    <property type="entry name" value="MITOGEN-ACTIVATED PROTEIN KINASE KINASE KINASE 20-RELATED"/>
    <property type="match status" value="1"/>
</dbReference>
<dbReference type="Gene3D" id="1.10.510.10">
    <property type="entry name" value="Transferase(Phosphotransferase) domain 1"/>
    <property type="match status" value="1"/>
</dbReference>
<dbReference type="PANTHER" id="PTHR43289:SF6">
    <property type="entry name" value="SERINE_THREONINE-PROTEIN KINASE NEKL-3"/>
    <property type="match status" value="1"/>
</dbReference>
<dbReference type="SUPFAM" id="SSF56112">
    <property type="entry name" value="Protein kinase-like (PK-like)"/>
    <property type="match status" value="1"/>
</dbReference>